<dbReference type="Proteomes" id="UP000823597">
    <property type="component" value="Unassembled WGS sequence"/>
</dbReference>
<keyword evidence="1" id="KW-1133">Transmembrane helix</keyword>
<dbReference type="AlphaFoldDB" id="A0A9D9I458"/>
<evidence type="ECO:0000256" key="1">
    <source>
        <dbReference type="SAM" id="Phobius"/>
    </source>
</evidence>
<organism evidence="2 3">
    <name type="scientific">Candidatus Merdivivens pullistercoris</name>
    <dbReference type="NCBI Taxonomy" id="2840873"/>
    <lineage>
        <taxon>Bacteria</taxon>
        <taxon>Pseudomonadati</taxon>
        <taxon>Bacteroidota</taxon>
        <taxon>Bacteroidia</taxon>
        <taxon>Bacteroidales</taxon>
        <taxon>Muribaculaceae</taxon>
        <taxon>Muribaculaceae incertae sedis</taxon>
        <taxon>Candidatus Merdivivens</taxon>
    </lineage>
</organism>
<dbReference type="PROSITE" id="PS51257">
    <property type="entry name" value="PROKAR_LIPOPROTEIN"/>
    <property type="match status" value="1"/>
</dbReference>
<protein>
    <submittedName>
        <fullName evidence="2">Energy transducer TonB</fullName>
    </submittedName>
</protein>
<proteinExistence type="predicted"/>
<reference evidence="2" key="1">
    <citation type="submission" date="2020-10" db="EMBL/GenBank/DDBJ databases">
        <authorList>
            <person name="Gilroy R."/>
        </authorList>
    </citation>
    <scope>NUCLEOTIDE SEQUENCE</scope>
    <source>
        <strain evidence="2">10037</strain>
    </source>
</reference>
<gene>
    <name evidence="2" type="ORF">IAB93_04790</name>
</gene>
<sequence>MWKPKKEDKAGLYLTVIVHLVVIITLLSCRITRLTVKENTFVLDFSNQEEAEELRRIEEFKADISAQLDEMIANASAPQNRTNIRNIAVDANDTRTGEQLRDDRGANDVYDQARELQRKLDASRNAALEEQFEENAVDLSGKDGEKDKNKEKTVYKGPSVVSYSLDGRKAVALEVPAYKCIGGGDVSVVITVNRSGRVTDAEVIQEVSEPDECLWKYAVQAAKRSIFKASESAPTKQTGEIVYRFVAQ</sequence>
<dbReference type="SUPFAM" id="SSF74653">
    <property type="entry name" value="TolA/TonB C-terminal domain"/>
    <property type="match status" value="1"/>
</dbReference>
<name>A0A9D9I458_9BACT</name>
<accession>A0A9D9I458</accession>
<evidence type="ECO:0000313" key="2">
    <source>
        <dbReference type="EMBL" id="MBO8465297.1"/>
    </source>
</evidence>
<dbReference type="EMBL" id="JADIME010000048">
    <property type="protein sequence ID" value="MBO8465297.1"/>
    <property type="molecule type" value="Genomic_DNA"/>
</dbReference>
<keyword evidence="1" id="KW-0472">Membrane</keyword>
<comment type="caution">
    <text evidence="2">The sequence shown here is derived from an EMBL/GenBank/DDBJ whole genome shotgun (WGS) entry which is preliminary data.</text>
</comment>
<reference evidence="2" key="2">
    <citation type="journal article" date="2021" name="PeerJ">
        <title>Extensive microbial diversity within the chicken gut microbiome revealed by metagenomics and culture.</title>
        <authorList>
            <person name="Gilroy R."/>
            <person name="Ravi A."/>
            <person name="Getino M."/>
            <person name="Pursley I."/>
            <person name="Horton D.L."/>
            <person name="Alikhan N.F."/>
            <person name="Baker D."/>
            <person name="Gharbi K."/>
            <person name="Hall N."/>
            <person name="Watson M."/>
            <person name="Adriaenssens E.M."/>
            <person name="Foster-Nyarko E."/>
            <person name="Jarju S."/>
            <person name="Secka A."/>
            <person name="Antonio M."/>
            <person name="Oren A."/>
            <person name="Chaudhuri R.R."/>
            <person name="La Ragione R."/>
            <person name="Hildebrand F."/>
            <person name="Pallen M.J."/>
        </authorList>
    </citation>
    <scope>NUCLEOTIDE SEQUENCE</scope>
    <source>
        <strain evidence="2">10037</strain>
    </source>
</reference>
<keyword evidence="1" id="KW-0812">Transmembrane</keyword>
<feature type="transmembrane region" description="Helical" evidence="1">
    <location>
        <begin position="12"/>
        <end position="29"/>
    </location>
</feature>
<evidence type="ECO:0000313" key="3">
    <source>
        <dbReference type="Proteomes" id="UP000823597"/>
    </source>
</evidence>